<proteinExistence type="predicted"/>
<keyword evidence="2" id="KW-1185">Reference proteome</keyword>
<dbReference type="Proteomes" id="UP001157138">
    <property type="component" value="Unassembled WGS sequence"/>
</dbReference>
<reference evidence="2" key="1">
    <citation type="journal article" date="2019" name="Int. J. Syst. Evol. Microbiol.">
        <title>The Global Catalogue of Microorganisms (GCM) 10K type strain sequencing project: providing services to taxonomists for standard genome sequencing and annotation.</title>
        <authorList>
            <consortium name="The Broad Institute Genomics Platform"/>
            <consortium name="The Broad Institute Genome Sequencing Center for Infectious Disease"/>
            <person name="Wu L."/>
            <person name="Ma J."/>
        </authorList>
    </citation>
    <scope>NUCLEOTIDE SEQUENCE [LARGE SCALE GENOMIC DNA]</scope>
    <source>
        <strain evidence="2">NBRC 108723</strain>
    </source>
</reference>
<dbReference type="RefSeq" id="WP_284194296.1">
    <property type="nucleotide sequence ID" value="NZ_BSPW01000123.1"/>
</dbReference>
<comment type="caution">
    <text evidence="1">The sequence shown here is derived from an EMBL/GenBank/DDBJ whole genome shotgun (WGS) entry which is preliminary data.</text>
</comment>
<evidence type="ECO:0000313" key="2">
    <source>
        <dbReference type="Proteomes" id="UP001157138"/>
    </source>
</evidence>
<evidence type="ECO:0000313" key="1">
    <source>
        <dbReference type="EMBL" id="GLT20467.1"/>
    </source>
</evidence>
<gene>
    <name evidence="1" type="ORF">GCM10007938_42520</name>
</gene>
<organism evidence="1 2">
    <name type="scientific">Vibrio zhanjiangensis</name>
    <dbReference type="NCBI Taxonomy" id="1046128"/>
    <lineage>
        <taxon>Bacteria</taxon>
        <taxon>Pseudomonadati</taxon>
        <taxon>Pseudomonadota</taxon>
        <taxon>Gammaproteobacteria</taxon>
        <taxon>Vibrionales</taxon>
        <taxon>Vibrionaceae</taxon>
        <taxon>Vibrio</taxon>
    </lineage>
</organism>
<sequence>MNPTNKVHHHRTDGPDVDLAPQMSAIQATLNKRKAYTKPHCLIIEGRAGFGKSTLAALLKLRFPHAQLIDSAPDGSWTFHSVSFEPVDDAFYLIDEGLLCDEATLEKLLIKGNAVIFVNKFQDLPERLCRQPAFWMQLSKNFCWLIQTP</sequence>
<protein>
    <submittedName>
        <fullName evidence="1">Uncharacterized protein</fullName>
    </submittedName>
</protein>
<dbReference type="EMBL" id="BSPW01000123">
    <property type="protein sequence ID" value="GLT20467.1"/>
    <property type="molecule type" value="Genomic_DNA"/>
</dbReference>
<accession>A0ABQ6F4J8</accession>
<name>A0ABQ6F4J8_9VIBR</name>